<dbReference type="AlphaFoldDB" id="A0A1T4Q9H6"/>
<dbReference type="GO" id="GO:0009294">
    <property type="term" value="P:DNA-mediated transformation"/>
    <property type="evidence" value="ECO:0007669"/>
    <property type="project" value="InterPro"/>
</dbReference>
<reference evidence="3 4" key="1">
    <citation type="submission" date="2017-02" db="EMBL/GenBank/DDBJ databases">
        <authorList>
            <person name="Peterson S.W."/>
        </authorList>
    </citation>
    <scope>NUCLEOTIDE SEQUENCE [LARGE SCALE GENOMIC DNA]</scope>
    <source>
        <strain evidence="3 4">ATCC BAA-1030</strain>
    </source>
</reference>
<dbReference type="Pfam" id="PF02481">
    <property type="entry name" value="DNA_processg_A"/>
    <property type="match status" value="1"/>
</dbReference>
<organism evidence="3 4">
    <name type="scientific">Pilibacter termitis</name>
    <dbReference type="NCBI Taxonomy" id="263852"/>
    <lineage>
        <taxon>Bacteria</taxon>
        <taxon>Bacillati</taxon>
        <taxon>Bacillota</taxon>
        <taxon>Bacilli</taxon>
        <taxon>Lactobacillales</taxon>
        <taxon>Enterococcaceae</taxon>
        <taxon>Pilibacter</taxon>
    </lineage>
</organism>
<dbReference type="SUPFAM" id="SSF102405">
    <property type="entry name" value="MCP/YpsA-like"/>
    <property type="match status" value="1"/>
</dbReference>
<dbReference type="EMBL" id="FUXI01000027">
    <property type="protein sequence ID" value="SKA00181.1"/>
    <property type="molecule type" value="Genomic_DNA"/>
</dbReference>
<evidence type="ECO:0000313" key="4">
    <source>
        <dbReference type="Proteomes" id="UP000190328"/>
    </source>
</evidence>
<dbReference type="PANTHER" id="PTHR43022:SF1">
    <property type="entry name" value="PROTEIN SMF"/>
    <property type="match status" value="1"/>
</dbReference>
<sequence>MYELNRELLFLFKHTKGISNLQVLKLIENIKKLKAQNFQFSPTELAHFAELKDSTATFLESFRQLNIEELLQKEKLEQYVSILDPQYPKMLKEIYNPPTVLFFRGDFSLTARPCLSVVGSRDMSELGVKSVNMILSPLTKYFVVVSGLATGIDSIAHKVTLGNNGRTIAVIGTGLDVFYPKHHELLQKHIAKNHLVLSEYPSGTSPRKHHFPERNRIIAGLSAGTVVFEAKMRSGSLITCERAMESGREVFAVPSEILSGRSSGCHHLIQEGAKCTYTYKDVLEELLVNL</sequence>
<comment type="similarity">
    <text evidence="1">Belongs to the DprA/Smf family.</text>
</comment>
<dbReference type="PANTHER" id="PTHR43022">
    <property type="entry name" value="PROTEIN SMF"/>
    <property type="match status" value="1"/>
</dbReference>
<dbReference type="InterPro" id="IPR057666">
    <property type="entry name" value="DrpA_SLOG"/>
</dbReference>
<keyword evidence="4" id="KW-1185">Reference proteome</keyword>
<dbReference type="Proteomes" id="UP000190328">
    <property type="component" value="Unassembled WGS sequence"/>
</dbReference>
<evidence type="ECO:0000259" key="2">
    <source>
        <dbReference type="Pfam" id="PF02481"/>
    </source>
</evidence>
<proteinExistence type="inferred from homology"/>
<dbReference type="OrthoDB" id="9785707at2"/>
<dbReference type="RefSeq" id="WP_078808018.1">
    <property type="nucleotide sequence ID" value="NZ_FUXI01000027.1"/>
</dbReference>
<dbReference type="NCBIfam" id="TIGR00732">
    <property type="entry name" value="dprA"/>
    <property type="match status" value="1"/>
</dbReference>
<accession>A0A1T4Q9H6</accession>
<name>A0A1T4Q9H6_9ENTE</name>
<gene>
    <name evidence="3" type="ORF">SAMN02745116_02102</name>
</gene>
<dbReference type="InterPro" id="IPR003488">
    <property type="entry name" value="DprA"/>
</dbReference>
<dbReference type="Gene3D" id="3.40.50.450">
    <property type="match status" value="1"/>
</dbReference>
<evidence type="ECO:0000256" key="1">
    <source>
        <dbReference type="ARBA" id="ARBA00006525"/>
    </source>
</evidence>
<evidence type="ECO:0000313" key="3">
    <source>
        <dbReference type="EMBL" id="SKA00181.1"/>
    </source>
</evidence>
<feature type="domain" description="Smf/DprA SLOG" evidence="2">
    <location>
        <begin position="79"/>
        <end position="286"/>
    </location>
</feature>
<dbReference type="STRING" id="263852.SAMN02745116_02102"/>
<protein>
    <submittedName>
        <fullName evidence="3">DNA processing protein</fullName>
    </submittedName>
</protein>